<name>A0ABQ7P9A3_9HYPO</name>
<protein>
    <submittedName>
        <fullName evidence="1">Uncharacterized protein</fullName>
    </submittedName>
</protein>
<comment type="caution">
    <text evidence="1">The sequence shown here is derived from an EMBL/GenBank/DDBJ whole genome shotgun (WGS) entry which is preliminary data.</text>
</comment>
<organism evidence="1 2">
    <name type="scientific">Claviceps arundinis</name>
    <dbReference type="NCBI Taxonomy" id="1623583"/>
    <lineage>
        <taxon>Eukaryota</taxon>
        <taxon>Fungi</taxon>
        <taxon>Dikarya</taxon>
        <taxon>Ascomycota</taxon>
        <taxon>Pezizomycotina</taxon>
        <taxon>Sordariomycetes</taxon>
        <taxon>Hypocreomycetidae</taxon>
        <taxon>Hypocreales</taxon>
        <taxon>Clavicipitaceae</taxon>
        <taxon>Claviceps</taxon>
    </lineage>
</organism>
<keyword evidence="2" id="KW-1185">Reference proteome</keyword>
<proteinExistence type="predicted"/>
<accession>A0ABQ7P9A3</accession>
<dbReference type="Proteomes" id="UP000742024">
    <property type="component" value="Unassembled WGS sequence"/>
</dbReference>
<evidence type="ECO:0000313" key="1">
    <source>
        <dbReference type="EMBL" id="KAG5954724.1"/>
    </source>
</evidence>
<feature type="non-terminal residue" evidence="1">
    <location>
        <position position="1"/>
    </location>
</feature>
<gene>
    <name evidence="1" type="ORF">E4U57_004155</name>
</gene>
<dbReference type="EMBL" id="SRPR01000308">
    <property type="protein sequence ID" value="KAG5954724.1"/>
    <property type="molecule type" value="Genomic_DNA"/>
</dbReference>
<reference evidence="1 2" key="1">
    <citation type="journal article" date="2020" name="bioRxiv">
        <title>Whole genome comparisons of ergot fungi reveals the divergence and evolution of species within the genus Claviceps are the result of varying mechanisms driving genome evolution and host range expansion.</title>
        <authorList>
            <person name="Wyka S.A."/>
            <person name="Mondo S.J."/>
            <person name="Liu M."/>
            <person name="Dettman J."/>
            <person name="Nalam V."/>
            <person name="Broders K.D."/>
        </authorList>
    </citation>
    <scope>NUCLEOTIDE SEQUENCE [LARGE SCALE GENOMIC DNA]</scope>
    <source>
        <strain evidence="1 2">LM583</strain>
    </source>
</reference>
<evidence type="ECO:0000313" key="2">
    <source>
        <dbReference type="Proteomes" id="UP000742024"/>
    </source>
</evidence>
<sequence>LKSSSFRDFRSPAEAEAGKPFAVSCKWYALSIFTITQSTQRDNIFRRLCYPAINALKVMKPLS</sequence>